<evidence type="ECO:0000313" key="11">
    <source>
        <dbReference type="EMBL" id="VFK11732.1"/>
    </source>
</evidence>
<comment type="pathway">
    <text evidence="3 9">Carbohydrate metabolism; galactose metabolism.</text>
</comment>
<sequence length="347" mass="38741">MRILVTGGTGYIGTHCCIALIKEGIKPVIIDNLSNSHPVVLERIKCITGFKPDFIHGDLRDKNVLSHIFVQYDITAVIHLAGLKAVSESVSKPFEYFDNNICGSLSLIASMREARVKTLIFSSSATVYGMSDQQPVSENFARSAVNPYGHSKLMVENILENLAIGEPDWRIIVFRYFNPAGAHESGLVGEDPIGVPNNLAAYICQVAIGRRKYLSVFGADYNTRDGTGLRDYIHVMDLAEGHLSALDYLCKRPGYWAVNLGTGQNVSVFEMLKAFRHASRRDIPFRIVQRRPGDVAECWADPSLAYRLLGWKAHRTLNEICIDAWHWQKLNSFGYLDKNANNHAKAD</sequence>
<protein>
    <recommendedName>
        <fullName evidence="6 9">UDP-glucose 4-epimerase</fullName>
        <ecNumber evidence="5 9">5.1.3.2</ecNumber>
    </recommendedName>
</protein>
<organism evidence="11">
    <name type="scientific">Candidatus Kentrum sp. LPFa</name>
    <dbReference type="NCBI Taxonomy" id="2126335"/>
    <lineage>
        <taxon>Bacteria</taxon>
        <taxon>Pseudomonadati</taxon>
        <taxon>Pseudomonadota</taxon>
        <taxon>Gammaproteobacteria</taxon>
        <taxon>Candidatus Kentrum</taxon>
    </lineage>
</organism>
<gene>
    <name evidence="11" type="ORF">BECKLPF1236B_GA0070989_10242</name>
</gene>
<evidence type="ECO:0000256" key="9">
    <source>
        <dbReference type="RuleBase" id="RU366046"/>
    </source>
</evidence>
<dbReference type="AlphaFoldDB" id="A0A450W3X2"/>
<dbReference type="InterPro" id="IPR016040">
    <property type="entry name" value="NAD(P)-bd_dom"/>
</dbReference>
<dbReference type="PANTHER" id="PTHR43725">
    <property type="entry name" value="UDP-GLUCOSE 4-EPIMERASE"/>
    <property type="match status" value="1"/>
</dbReference>
<evidence type="ECO:0000256" key="8">
    <source>
        <dbReference type="ARBA" id="ARBA00023235"/>
    </source>
</evidence>
<dbReference type="PANTHER" id="PTHR43725:SF47">
    <property type="entry name" value="UDP-GLUCOSE 4-EPIMERASE"/>
    <property type="match status" value="1"/>
</dbReference>
<evidence type="ECO:0000256" key="3">
    <source>
        <dbReference type="ARBA" id="ARBA00004947"/>
    </source>
</evidence>
<evidence type="ECO:0000256" key="5">
    <source>
        <dbReference type="ARBA" id="ARBA00013189"/>
    </source>
</evidence>
<dbReference type="SUPFAM" id="SSF51735">
    <property type="entry name" value="NAD(P)-binding Rossmann-fold domains"/>
    <property type="match status" value="1"/>
</dbReference>
<dbReference type="NCBIfam" id="TIGR01179">
    <property type="entry name" value="galE"/>
    <property type="match status" value="1"/>
</dbReference>
<comment type="catalytic activity">
    <reaction evidence="1 9">
        <text>UDP-alpha-D-glucose = UDP-alpha-D-galactose</text>
        <dbReference type="Rhea" id="RHEA:22168"/>
        <dbReference type="ChEBI" id="CHEBI:58885"/>
        <dbReference type="ChEBI" id="CHEBI:66914"/>
        <dbReference type="EC" id="5.1.3.2"/>
    </reaction>
</comment>
<keyword evidence="7 9" id="KW-0520">NAD</keyword>
<dbReference type="Gene3D" id="3.40.50.720">
    <property type="entry name" value="NAD(P)-binding Rossmann-like Domain"/>
    <property type="match status" value="1"/>
</dbReference>
<dbReference type="GO" id="GO:0005829">
    <property type="term" value="C:cytosol"/>
    <property type="evidence" value="ECO:0007669"/>
    <property type="project" value="TreeGrafter"/>
</dbReference>
<evidence type="ECO:0000256" key="1">
    <source>
        <dbReference type="ARBA" id="ARBA00000083"/>
    </source>
</evidence>
<dbReference type="CDD" id="cd05247">
    <property type="entry name" value="UDP_G4E_1_SDR_e"/>
    <property type="match status" value="1"/>
</dbReference>
<dbReference type="InterPro" id="IPR036291">
    <property type="entry name" value="NAD(P)-bd_dom_sf"/>
</dbReference>
<dbReference type="PRINTS" id="PR01713">
    <property type="entry name" value="NUCEPIMERASE"/>
</dbReference>
<keyword evidence="9" id="KW-0119">Carbohydrate metabolism</keyword>
<evidence type="ECO:0000256" key="6">
    <source>
        <dbReference type="ARBA" id="ARBA00018569"/>
    </source>
</evidence>
<comment type="similarity">
    <text evidence="4 9">Belongs to the NAD(P)-dependent epimerase/dehydratase family.</text>
</comment>
<comment type="subunit">
    <text evidence="9">Homodimer.</text>
</comment>
<feature type="domain" description="NAD(P)-binding" evidence="10">
    <location>
        <begin position="4"/>
        <end position="321"/>
    </location>
</feature>
<dbReference type="Pfam" id="PF16363">
    <property type="entry name" value="GDP_Man_Dehyd"/>
    <property type="match status" value="1"/>
</dbReference>
<accession>A0A450W3X2</accession>
<evidence type="ECO:0000259" key="10">
    <source>
        <dbReference type="Pfam" id="PF16363"/>
    </source>
</evidence>
<name>A0A450W3X2_9GAMM</name>
<evidence type="ECO:0000256" key="2">
    <source>
        <dbReference type="ARBA" id="ARBA00001911"/>
    </source>
</evidence>
<evidence type="ECO:0000256" key="7">
    <source>
        <dbReference type="ARBA" id="ARBA00023027"/>
    </source>
</evidence>
<proteinExistence type="inferred from homology"/>
<dbReference type="GO" id="GO:0006012">
    <property type="term" value="P:galactose metabolic process"/>
    <property type="evidence" value="ECO:0007669"/>
    <property type="project" value="UniProtKB-UniPathway"/>
</dbReference>
<dbReference type="NCBIfam" id="NF007956">
    <property type="entry name" value="PRK10675.1"/>
    <property type="match status" value="1"/>
</dbReference>
<reference evidence="11" key="1">
    <citation type="submission" date="2019-02" db="EMBL/GenBank/DDBJ databases">
        <authorList>
            <person name="Gruber-Vodicka R. H."/>
            <person name="Seah K. B. B."/>
        </authorList>
    </citation>
    <scope>NUCLEOTIDE SEQUENCE</scope>
    <source>
        <strain evidence="11">BECK_S313</strain>
    </source>
</reference>
<keyword evidence="8 9" id="KW-0413">Isomerase</keyword>
<dbReference type="UniPathway" id="UPA00214"/>
<dbReference type="InterPro" id="IPR005886">
    <property type="entry name" value="UDP_G4E"/>
</dbReference>
<dbReference type="EC" id="5.1.3.2" evidence="5 9"/>
<dbReference type="Gene3D" id="3.90.25.10">
    <property type="entry name" value="UDP-galactose 4-epimerase, domain 1"/>
    <property type="match status" value="1"/>
</dbReference>
<comment type="cofactor">
    <cofactor evidence="2 9">
        <name>NAD(+)</name>
        <dbReference type="ChEBI" id="CHEBI:57540"/>
    </cofactor>
</comment>
<evidence type="ECO:0000256" key="4">
    <source>
        <dbReference type="ARBA" id="ARBA00007637"/>
    </source>
</evidence>
<dbReference type="GO" id="GO:0003978">
    <property type="term" value="F:UDP-glucose 4-epimerase activity"/>
    <property type="evidence" value="ECO:0007669"/>
    <property type="project" value="UniProtKB-UniRule"/>
</dbReference>
<dbReference type="EMBL" id="CAADFK010000024">
    <property type="protein sequence ID" value="VFK11732.1"/>
    <property type="molecule type" value="Genomic_DNA"/>
</dbReference>